<comment type="subunit">
    <text evidence="5">Part of the 50S ribosomal subunit. Forms a bridge to the 30S subunit in the 70S ribosome.</text>
</comment>
<feature type="compositionally biased region" description="Basic residues" evidence="6">
    <location>
        <begin position="257"/>
        <end position="276"/>
    </location>
</feature>
<dbReference type="SMART" id="SM01382">
    <property type="entry name" value="Ribosomal_L2_C"/>
    <property type="match status" value="1"/>
</dbReference>
<dbReference type="Gene3D" id="2.30.30.30">
    <property type="match status" value="1"/>
</dbReference>
<dbReference type="Gene3D" id="2.40.50.140">
    <property type="entry name" value="Nucleic acid-binding proteins"/>
    <property type="match status" value="1"/>
</dbReference>
<keyword evidence="5" id="KW-0699">rRNA-binding</keyword>
<dbReference type="HOGENOM" id="CLU_036235_2_1_0"/>
<dbReference type="PANTHER" id="PTHR13691:SF5">
    <property type="entry name" value="LARGE RIBOSOMAL SUBUNIT PROTEIN UL2M"/>
    <property type="match status" value="1"/>
</dbReference>
<dbReference type="InterPro" id="IPR022669">
    <property type="entry name" value="Ribosomal_uL2_C"/>
</dbReference>
<keyword evidence="2 5" id="KW-0689">Ribosomal protein</keyword>
<dbReference type="PANTHER" id="PTHR13691">
    <property type="entry name" value="RIBOSOMAL PROTEIN L2"/>
    <property type="match status" value="1"/>
</dbReference>
<dbReference type="NCBIfam" id="TIGR01171">
    <property type="entry name" value="rplB_bact"/>
    <property type="match status" value="1"/>
</dbReference>
<feature type="domain" description="Large ribosomal subunit protein uL2 C-terminal" evidence="7">
    <location>
        <begin position="124"/>
        <end position="252"/>
    </location>
</feature>
<dbReference type="InterPro" id="IPR014722">
    <property type="entry name" value="Rib_uL2_dom2"/>
</dbReference>
<dbReference type="SMART" id="SM01383">
    <property type="entry name" value="Ribosomal_L2"/>
    <property type="match status" value="1"/>
</dbReference>
<sequence length="276" mass="30378">MGIRRYKPTSPGRRNMTVSTFEEITKREPEKSLLEPLKKHAGRNNQGRVTARGRGGGNKRFYRRIDFKRNKFGIPAKVAAIEYDPNRSARIALLHYVDGEKRYILAPLGLKVGDIVQSGSGSPIRVGNALPLSDIPTGTPIHNIELYPGRGGQLVRSAGVAAQIMAKQDGYAQVRMPSGEVRMIRLNCMATLGQVGNVDHENVRIGKAGRSRHLGRRPITRGSAMNAADHPHGGGEGKAPIGGQPRTPWGKPTLGYRTRRNKKTDKFIVRRRGKGR</sequence>
<keyword evidence="5" id="KW-0694">RNA-binding</keyword>
<dbReference type="GO" id="GO:0016740">
    <property type="term" value="F:transferase activity"/>
    <property type="evidence" value="ECO:0007669"/>
    <property type="project" value="InterPro"/>
</dbReference>
<evidence type="ECO:0000256" key="6">
    <source>
        <dbReference type="SAM" id="MobiDB-lite"/>
    </source>
</evidence>
<dbReference type="GO" id="GO:0002181">
    <property type="term" value="P:cytoplasmic translation"/>
    <property type="evidence" value="ECO:0007669"/>
    <property type="project" value="TreeGrafter"/>
</dbReference>
<dbReference type="OrthoDB" id="9778722at2"/>
<keyword evidence="10" id="KW-1185">Reference proteome</keyword>
<dbReference type="InterPro" id="IPR012340">
    <property type="entry name" value="NA-bd_OB-fold"/>
</dbReference>
<feature type="region of interest" description="Disordered" evidence="6">
    <location>
        <begin position="222"/>
        <end position="276"/>
    </location>
</feature>
<dbReference type="GO" id="GO:0003735">
    <property type="term" value="F:structural constituent of ribosome"/>
    <property type="evidence" value="ECO:0007669"/>
    <property type="project" value="InterPro"/>
</dbReference>
<dbReference type="InterPro" id="IPR022671">
    <property type="entry name" value="Ribosomal_uL2_CS"/>
</dbReference>
<name>D1C2K8_SPHTD</name>
<dbReference type="FunCoup" id="D1C2K8">
    <property type="interactions" value="474"/>
</dbReference>
<accession>D1C2K8</accession>
<dbReference type="FunFam" id="2.30.30.30:FF:000001">
    <property type="entry name" value="50S ribosomal protein L2"/>
    <property type="match status" value="1"/>
</dbReference>
<dbReference type="FunFam" id="2.40.50.140:FF:000003">
    <property type="entry name" value="50S ribosomal protein L2"/>
    <property type="match status" value="1"/>
</dbReference>
<dbReference type="HAMAP" id="MF_01320_B">
    <property type="entry name" value="Ribosomal_uL2_B"/>
    <property type="match status" value="1"/>
</dbReference>
<dbReference type="InterPro" id="IPR022666">
    <property type="entry name" value="Ribosomal_uL2_RNA-bd_dom"/>
</dbReference>
<dbReference type="Proteomes" id="UP000002027">
    <property type="component" value="Chromosome 1"/>
</dbReference>
<dbReference type="InterPro" id="IPR005880">
    <property type="entry name" value="Ribosomal_uL2_bac/org-type"/>
</dbReference>
<dbReference type="EMBL" id="CP001823">
    <property type="protein sequence ID" value="ACZ38475.1"/>
    <property type="molecule type" value="Genomic_DNA"/>
</dbReference>
<evidence type="ECO:0000256" key="4">
    <source>
        <dbReference type="ARBA" id="ARBA00035242"/>
    </source>
</evidence>
<evidence type="ECO:0000256" key="1">
    <source>
        <dbReference type="ARBA" id="ARBA00005636"/>
    </source>
</evidence>
<dbReference type="InParanoid" id="D1C2K8"/>
<dbReference type="Gene3D" id="4.10.950.10">
    <property type="entry name" value="Ribosomal protein L2, domain 3"/>
    <property type="match status" value="1"/>
</dbReference>
<dbReference type="KEGG" id="sti:Sthe_1039"/>
<evidence type="ECO:0000313" key="10">
    <source>
        <dbReference type="Proteomes" id="UP000002027"/>
    </source>
</evidence>
<dbReference type="SUPFAM" id="SSF50249">
    <property type="entry name" value="Nucleic acid-binding proteins"/>
    <property type="match status" value="1"/>
</dbReference>
<organism evidence="9 10">
    <name type="scientific">Sphaerobacter thermophilus (strain ATCC 49802 / DSM 20745 / KCCM 41009 / NCIMB 13125 / S 6022)</name>
    <dbReference type="NCBI Taxonomy" id="479434"/>
    <lineage>
        <taxon>Bacteria</taxon>
        <taxon>Pseudomonadati</taxon>
        <taxon>Thermomicrobiota</taxon>
        <taxon>Thermomicrobia</taxon>
        <taxon>Sphaerobacterales</taxon>
        <taxon>Sphaerobacterineae</taxon>
        <taxon>Sphaerobacteraceae</taxon>
        <taxon>Sphaerobacter</taxon>
    </lineage>
</organism>
<dbReference type="Pfam" id="PF00181">
    <property type="entry name" value="Ribosomal_L2_N"/>
    <property type="match status" value="1"/>
</dbReference>
<comment type="function">
    <text evidence="5">One of the primary rRNA binding proteins. Required for association of the 30S and 50S subunits to form the 70S ribosome, for tRNA binding and peptide bond formation. It has been suggested to have peptidyltransferase activity; this is somewhat controversial. Makes several contacts with the 16S rRNA in the 70S ribosome.</text>
</comment>
<evidence type="ECO:0000256" key="2">
    <source>
        <dbReference type="ARBA" id="ARBA00022980"/>
    </source>
</evidence>
<reference evidence="9 10" key="2">
    <citation type="journal article" date="2010" name="Stand. Genomic Sci.">
        <title>Complete genome sequence of Desulfohalobium retbaense type strain (HR(100)).</title>
        <authorList>
            <person name="Spring S."/>
            <person name="Nolan M."/>
            <person name="Lapidus A."/>
            <person name="Glavina Del Rio T."/>
            <person name="Copeland A."/>
            <person name="Tice H."/>
            <person name="Cheng J.F."/>
            <person name="Lucas S."/>
            <person name="Land M."/>
            <person name="Chen F."/>
            <person name="Bruce D."/>
            <person name="Goodwin L."/>
            <person name="Pitluck S."/>
            <person name="Ivanova N."/>
            <person name="Mavromatis K."/>
            <person name="Mikhailova N."/>
            <person name="Pati A."/>
            <person name="Chen A."/>
            <person name="Palaniappan K."/>
            <person name="Hauser L."/>
            <person name="Chang Y.J."/>
            <person name="Jeffries C.D."/>
            <person name="Munk C."/>
            <person name="Kiss H."/>
            <person name="Chain P."/>
            <person name="Han C."/>
            <person name="Brettin T."/>
            <person name="Detter J.C."/>
            <person name="Schuler E."/>
            <person name="Goker M."/>
            <person name="Rohde M."/>
            <person name="Bristow J."/>
            <person name="Eisen J.A."/>
            <person name="Markowitz V."/>
            <person name="Hugenholtz P."/>
            <person name="Kyrpides N.C."/>
            <person name="Klenk H.P."/>
        </authorList>
    </citation>
    <scope>NUCLEOTIDE SEQUENCE [LARGE SCALE GENOMIC DNA]</scope>
    <source>
        <strain evidence="10">ATCC 49802 / DSM 20745 / S 6022</strain>
    </source>
</reference>
<comment type="similarity">
    <text evidence="1 5">Belongs to the universal ribosomal protein uL2 family.</text>
</comment>
<keyword evidence="3 5" id="KW-0687">Ribonucleoprotein</keyword>
<feature type="domain" description="Large ribosomal subunit protein uL2 RNA-binding" evidence="8">
    <location>
        <begin position="42"/>
        <end position="118"/>
    </location>
</feature>
<dbReference type="GO" id="GO:0019843">
    <property type="term" value="F:rRNA binding"/>
    <property type="evidence" value="ECO:0007669"/>
    <property type="project" value="UniProtKB-UniRule"/>
</dbReference>
<dbReference type="InterPro" id="IPR002171">
    <property type="entry name" value="Ribosomal_uL2"/>
</dbReference>
<proteinExistence type="inferred from homology"/>
<evidence type="ECO:0000259" key="8">
    <source>
        <dbReference type="SMART" id="SM01383"/>
    </source>
</evidence>
<dbReference type="STRING" id="479434.Sthe_1039"/>
<dbReference type="RefSeq" id="WP_012871522.1">
    <property type="nucleotide sequence ID" value="NC_013523.1"/>
</dbReference>
<dbReference type="PROSITE" id="PS00467">
    <property type="entry name" value="RIBOSOMAL_L2"/>
    <property type="match status" value="1"/>
</dbReference>
<reference evidence="10" key="1">
    <citation type="submission" date="2009-11" db="EMBL/GenBank/DDBJ databases">
        <title>The complete chromosome 1 of Sphaerobacter thermophilus DSM 20745.</title>
        <authorList>
            <person name="Lucas S."/>
            <person name="Copeland A."/>
            <person name="Lapidus A."/>
            <person name="Glavina del Rio T."/>
            <person name="Dalin E."/>
            <person name="Tice H."/>
            <person name="Bruce D."/>
            <person name="Goodwin L."/>
            <person name="Pitluck S."/>
            <person name="Kyrpides N."/>
            <person name="Mavromatis K."/>
            <person name="Ivanova N."/>
            <person name="Mikhailova N."/>
            <person name="LaButti K.M."/>
            <person name="Clum A."/>
            <person name="Sun H.I."/>
            <person name="Brettin T."/>
            <person name="Detter J.C."/>
            <person name="Han C."/>
            <person name="Larimer F."/>
            <person name="Land M."/>
            <person name="Hauser L."/>
            <person name="Markowitz V."/>
            <person name="Cheng J.F."/>
            <person name="Hugenholtz P."/>
            <person name="Woyke T."/>
            <person name="Wu D."/>
            <person name="Steenblock K."/>
            <person name="Schneider S."/>
            <person name="Pukall R."/>
            <person name="Goeker M."/>
            <person name="Klenk H.P."/>
            <person name="Eisen J.A."/>
        </authorList>
    </citation>
    <scope>NUCLEOTIDE SEQUENCE [LARGE SCALE GENOMIC DNA]</scope>
    <source>
        <strain evidence="10">ATCC 49802 / DSM 20745 / S 6022</strain>
    </source>
</reference>
<dbReference type="GO" id="GO:0015934">
    <property type="term" value="C:large ribosomal subunit"/>
    <property type="evidence" value="ECO:0007669"/>
    <property type="project" value="InterPro"/>
</dbReference>
<dbReference type="eggNOG" id="COG0090">
    <property type="taxonomic scope" value="Bacteria"/>
</dbReference>
<evidence type="ECO:0000313" key="9">
    <source>
        <dbReference type="EMBL" id="ACZ38475.1"/>
    </source>
</evidence>
<evidence type="ECO:0000259" key="7">
    <source>
        <dbReference type="SMART" id="SM01382"/>
    </source>
</evidence>
<dbReference type="InterPro" id="IPR008991">
    <property type="entry name" value="Translation_prot_SH3-like_sf"/>
</dbReference>
<dbReference type="Pfam" id="PF03947">
    <property type="entry name" value="Ribosomal_L2_C"/>
    <property type="match status" value="1"/>
</dbReference>
<dbReference type="InterPro" id="IPR014726">
    <property type="entry name" value="Ribosomal_uL2_dom3"/>
</dbReference>
<evidence type="ECO:0000256" key="5">
    <source>
        <dbReference type="HAMAP-Rule" id="MF_01320"/>
    </source>
</evidence>
<dbReference type="PIRSF" id="PIRSF002158">
    <property type="entry name" value="Ribosomal_L2"/>
    <property type="match status" value="1"/>
</dbReference>
<dbReference type="FunFam" id="4.10.950.10:FF:000001">
    <property type="entry name" value="50S ribosomal protein L2"/>
    <property type="match status" value="1"/>
</dbReference>
<evidence type="ECO:0000256" key="3">
    <source>
        <dbReference type="ARBA" id="ARBA00023274"/>
    </source>
</evidence>
<protein>
    <recommendedName>
        <fullName evidence="4 5">Large ribosomal subunit protein uL2</fullName>
    </recommendedName>
</protein>
<dbReference type="AlphaFoldDB" id="D1C2K8"/>
<gene>
    <name evidence="5" type="primary">rplB</name>
    <name evidence="9" type="ordered locus">Sthe_1039</name>
</gene>
<dbReference type="SUPFAM" id="SSF50104">
    <property type="entry name" value="Translation proteins SH3-like domain"/>
    <property type="match status" value="1"/>
</dbReference>